<protein>
    <submittedName>
        <fullName evidence="6">Uncharacterized protein</fullName>
    </submittedName>
</protein>
<evidence type="ECO:0000256" key="5">
    <source>
        <dbReference type="ARBA" id="ARBA00023242"/>
    </source>
</evidence>
<gene>
    <name evidence="6" type="ORF">SLS60_001823</name>
</gene>
<comment type="subcellular location">
    <subcellularLocation>
        <location evidence="1">Nucleus</location>
    </subcellularLocation>
</comment>
<dbReference type="PANTHER" id="PTHR31845:SF10">
    <property type="entry name" value="ZN(II)2CYS6 TRANSCRIPTION FACTOR (EUROFUNG)"/>
    <property type="match status" value="1"/>
</dbReference>
<proteinExistence type="predicted"/>
<comment type="caution">
    <text evidence="6">The sequence shown here is derived from an EMBL/GenBank/DDBJ whole genome shotgun (WGS) entry which is preliminary data.</text>
</comment>
<name>A0ABR3S0Y6_9PLEO</name>
<keyword evidence="2" id="KW-0805">Transcription regulation</keyword>
<dbReference type="Proteomes" id="UP001521785">
    <property type="component" value="Unassembled WGS sequence"/>
</dbReference>
<keyword evidence="7" id="KW-1185">Reference proteome</keyword>
<keyword evidence="4" id="KW-0804">Transcription</keyword>
<dbReference type="PANTHER" id="PTHR31845">
    <property type="entry name" value="FINGER DOMAIN PROTEIN, PUTATIVE-RELATED"/>
    <property type="match status" value="1"/>
</dbReference>
<organism evidence="6 7">
    <name type="scientific">Paraconiothyrium brasiliense</name>
    <dbReference type="NCBI Taxonomy" id="300254"/>
    <lineage>
        <taxon>Eukaryota</taxon>
        <taxon>Fungi</taxon>
        <taxon>Dikarya</taxon>
        <taxon>Ascomycota</taxon>
        <taxon>Pezizomycotina</taxon>
        <taxon>Dothideomycetes</taxon>
        <taxon>Pleosporomycetidae</taxon>
        <taxon>Pleosporales</taxon>
        <taxon>Massarineae</taxon>
        <taxon>Didymosphaeriaceae</taxon>
        <taxon>Paraconiothyrium</taxon>
    </lineage>
</organism>
<evidence type="ECO:0000256" key="4">
    <source>
        <dbReference type="ARBA" id="ARBA00023163"/>
    </source>
</evidence>
<sequence>MDQCCQHLADCQEYSTDAIITPLIQLSALMCRIHNYFSYDDIENADVKGEALVHLSVANFDRELDHITESIPRALIQSNPTLRLSIRLVNMWIYECAVHDSLWATPSGSPAAIITPTRLKTLYRCLNAVQSYIKTVIAVPHASLHQLGFPTWSAWCYACIIACKLVFLTDDRERHTDINETFVEVLNLVMDKSLFFEPIPCSLPVEDVPSTWNPVSVAREGEMMSLFHQMYNKMKFSLPQDRNRVPFDHCKTDPLSRIAYFQRNLLCSFTKRLNEHISKLVGPESSNSSARETNAVALREYWAAPRTDYETYRQKRARIPLLQNLDFNSMNFDSIAPPENSLPLDGSFEDWLWNKAMDDFTIPPL</sequence>
<keyword evidence="5" id="KW-0539">Nucleus</keyword>
<dbReference type="InterPro" id="IPR051089">
    <property type="entry name" value="prtT"/>
</dbReference>
<keyword evidence="3" id="KW-0238">DNA-binding</keyword>
<evidence type="ECO:0000313" key="6">
    <source>
        <dbReference type="EMBL" id="KAL1610158.1"/>
    </source>
</evidence>
<evidence type="ECO:0000256" key="1">
    <source>
        <dbReference type="ARBA" id="ARBA00004123"/>
    </source>
</evidence>
<evidence type="ECO:0000256" key="3">
    <source>
        <dbReference type="ARBA" id="ARBA00023125"/>
    </source>
</evidence>
<evidence type="ECO:0000313" key="7">
    <source>
        <dbReference type="Proteomes" id="UP001521785"/>
    </source>
</evidence>
<dbReference type="EMBL" id="JAKJXO020000002">
    <property type="protein sequence ID" value="KAL1610158.1"/>
    <property type="molecule type" value="Genomic_DNA"/>
</dbReference>
<evidence type="ECO:0000256" key="2">
    <source>
        <dbReference type="ARBA" id="ARBA00023015"/>
    </source>
</evidence>
<accession>A0ABR3S0Y6</accession>
<reference evidence="6 7" key="1">
    <citation type="submission" date="2024-02" db="EMBL/GenBank/DDBJ databases">
        <title>De novo assembly and annotation of 12 fungi associated with fruit tree decline syndrome in Ontario, Canada.</title>
        <authorList>
            <person name="Sulman M."/>
            <person name="Ellouze W."/>
            <person name="Ilyukhin E."/>
        </authorList>
    </citation>
    <scope>NUCLEOTIDE SEQUENCE [LARGE SCALE GENOMIC DNA]</scope>
    <source>
        <strain evidence="6 7">M42-189</strain>
    </source>
</reference>